<dbReference type="Pfam" id="PF00672">
    <property type="entry name" value="HAMP"/>
    <property type="match status" value="1"/>
</dbReference>
<dbReference type="eggNOG" id="COG3852">
    <property type="taxonomic scope" value="Bacteria"/>
</dbReference>
<dbReference type="SUPFAM" id="SSF55874">
    <property type="entry name" value="ATPase domain of HSP90 chaperone/DNA topoisomerase II/histidine kinase"/>
    <property type="match status" value="1"/>
</dbReference>
<name>Q139Y2_RHOPS</name>
<dbReference type="PROSITE" id="PS50885">
    <property type="entry name" value="HAMP"/>
    <property type="match status" value="1"/>
</dbReference>
<dbReference type="Gene3D" id="3.40.50.2300">
    <property type="match status" value="1"/>
</dbReference>
<dbReference type="PROSITE" id="PS50113">
    <property type="entry name" value="PAC"/>
    <property type="match status" value="1"/>
</dbReference>
<keyword evidence="9 19" id="KW-0418">Kinase</keyword>
<dbReference type="InterPro" id="IPR029151">
    <property type="entry name" value="Sensor-like_sf"/>
</dbReference>
<dbReference type="InterPro" id="IPR005467">
    <property type="entry name" value="His_kinase_dom"/>
</dbReference>
<evidence type="ECO:0000256" key="6">
    <source>
        <dbReference type="ARBA" id="ARBA00022679"/>
    </source>
</evidence>
<dbReference type="InterPro" id="IPR000700">
    <property type="entry name" value="PAS-assoc_C"/>
</dbReference>
<evidence type="ECO:0000256" key="13">
    <source>
        <dbReference type="PROSITE-ProRule" id="PRU00169"/>
    </source>
</evidence>
<dbReference type="HOGENOM" id="CLU_000445_114_12_5"/>
<evidence type="ECO:0000256" key="14">
    <source>
        <dbReference type="SAM" id="Phobius"/>
    </source>
</evidence>
<dbReference type="SMART" id="SM00448">
    <property type="entry name" value="REC"/>
    <property type="match status" value="1"/>
</dbReference>
<protein>
    <recommendedName>
        <fullName evidence="3">histidine kinase</fullName>
        <ecNumber evidence="3">2.7.13.3</ecNumber>
    </recommendedName>
</protein>
<dbReference type="Gene3D" id="3.30.565.10">
    <property type="entry name" value="Histidine kinase-like ATPase, C-terminal domain"/>
    <property type="match status" value="1"/>
</dbReference>
<comment type="catalytic activity">
    <reaction evidence="1">
        <text>ATP + protein L-histidine = ADP + protein N-phospho-L-histidine.</text>
        <dbReference type="EC" id="2.7.13.3"/>
    </reaction>
</comment>
<evidence type="ECO:0000256" key="11">
    <source>
        <dbReference type="ARBA" id="ARBA00022989"/>
    </source>
</evidence>
<dbReference type="SMART" id="SM00304">
    <property type="entry name" value="HAMP"/>
    <property type="match status" value="1"/>
</dbReference>
<evidence type="ECO:0000256" key="10">
    <source>
        <dbReference type="ARBA" id="ARBA00022840"/>
    </source>
</evidence>
<dbReference type="InterPro" id="IPR001789">
    <property type="entry name" value="Sig_transdc_resp-reg_receiver"/>
</dbReference>
<dbReference type="GO" id="GO:0005886">
    <property type="term" value="C:plasma membrane"/>
    <property type="evidence" value="ECO:0007669"/>
    <property type="project" value="UniProtKB-SubCell"/>
</dbReference>
<organism evidence="19 20">
    <name type="scientific">Rhodopseudomonas palustris (strain BisB5)</name>
    <dbReference type="NCBI Taxonomy" id="316057"/>
    <lineage>
        <taxon>Bacteria</taxon>
        <taxon>Pseudomonadati</taxon>
        <taxon>Pseudomonadota</taxon>
        <taxon>Alphaproteobacteria</taxon>
        <taxon>Hyphomicrobiales</taxon>
        <taxon>Nitrobacteraceae</taxon>
        <taxon>Rhodopseudomonas</taxon>
    </lineage>
</organism>
<dbReference type="PROSITE" id="PS50110">
    <property type="entry name" value="RESPONSE_REGULATORY"/>
    <property type="match status" value="1"/>
</dbReference>
<evidence type="ECO:0000256" key="9">
    <source>
        <dbReference type="ARBA" id="ARBA00022777"/>
    </source>
</evidence>
<dbReference type="EMBL" id="CP000283">
    <property type="protein sequence ID" value="ABE39107.1"/>
    <property type="molecule type" value="Genomic_DNA"/>
</dbReference>
<evidence type="ECO:0000259" key="17">
    <source>
        <dbReference type="PROSITE" id="PS50113"/>
    </source>
</evidence>
<feature type="transmembrane region" description="Helical" evidence="14">
    <location>
        <begin position="12"/>
        <end position="31"/>
    </location>
</feature>
<dbReference type="InterPro" id="IPR003661">
    <property type="entry name" value="HisK_dim/P_dom"/>
</dbReference>
<feature type="modified residue" description="4-aspartylphosphate" evidence="13">
    <location>
        <position position="838"/>
    </location>
</feature>
<dbReference type="PANTHER" id="PTHR43065:SF49">
    <property type="entry name" value="HISTIDINE KINASE"/>
    <property type="match status" value="1"/>
</dbReference>
<dbReference type="Gene3D" id="1.10.287.130">
    <property type="match status" value="1"/>
</dbReference>
<dbReference type="GO" id="GO:0000155">
    <property type="term" value="F:phosphorelay sensor kinase activity"/>
    <property type="evidence" value="ECO:0007669"/>
    <property type="project" value="InterPro"/>
</dbReference>
<dbReference type="InterPro" id="IPR036890">
    <property type="entry name" value="HATPase_C_sf"/>
</dbReference>
<dbReference type="Pfam" id="PF02518">
    <property type="entry name" value="HATPase_c"/>
    <property type="match status" value="1"/>
</dbReference>
<dbReference type="eggNOG" id="COG0784">
    <property type="taxonomic scope" value="Bacteria"/>
</dbReference>
<reference evidence="19 20" key="1">
    <citation type="submission" date="2006-03" db="EMBL/GenBank/DDBJ databases">
        <title>Complete sequence of Rhodopseudomonas palustris BisB5.</title>
        <authorList>
            <consortium name="US DOE Joint Genome Institute"/>
            <person name="Copeland A."/>
            <person name="Lucas S."/>
            <person name="Lapidus A."/>
            <person name="Barry K."/>
            <person name="Detter J.C."/>
            <person name="Glavina del Rio T."/>
            <person name="Hammon N."/>
            <person name="Israni S."/>
            <person name="Dalin E."/>
            <person name="Tice H."/>
            <person name="Pitluck S."/>
            <person name="Chain P."/>
            <person name="Malfatti S."/>
            <person name="Shin M."/>
            <person name="Vergez L."/>
            <person name="Schmutz J."/>
            <person name="Larimer F."/>
            <person name="Land M."/>
            <person name="Hauser L."/>
            <person name="Pelletier D.A."/>
            <person name="Kyrpides N."/>
            <person name="Lykidis A."/>
            <person name="Oda Y."/>
            <person name="Harwood C.S."/>
            <person name="Richardson P."/>
        </authorList>
    </citation>
    <scope>NUCLEOTIDE SEQUENCE [LARGE SCALE GENOMIC DNA]</scope>
    <source>
        <strain evidence="19 20">BisB5</strain>
    </source>
</reference>
<evidence type="ECO:0000256" key="12">
    <source>
        <dbReference type="ARBA" id="ARBA00023012"/>
    </source>
</evidence>
<dbReference type="InterPro" id="IPR003594">
    <property type="entry name" value="HATPase_dom"/>
</dbReference>
<evidence type="ECO:0000259" key="16">
    <source>
        <dbReference type="PROSITE" id="PS50110"/>
    </source>
</evidence>
<evidence type="ECO:0000256" key="8">
    <source>
        <dbReference type="ARBA" id="ARBA00022741"/>
    </source>
</evidence>
<dbReference type="PROSITE" id="PS50109">
    <property type="entry name" value="HIS_KIN"/>
    <property type="match status" value="1"/>
</dbReference>
<evidence type="ECO:0000256" key="2">
    <source>
        <dbReference type="ARBA" id="ARBA00004651"/>
    </source>
</evidence>
<dbReference type="Pfam" id="PF00512">
    <property type="entry name" value="HisKA"/>
    <property type="match status" value="1"/>
</dbReference>
<keyword evidence="11 14" id="KW-1133">Transmembrane helix</keyword>
<dbReference type="Pfam" id="PF00072">
    <property type="entry name" value="Response_reg"/>
    <property type="match status" value="1"/>
</dbReference>
<gene>
    <name evidence="19" type="ordered locus">RPD_1872</name>
</gene>
<dbReference type="NCBIfam" id="TIGR00229">
    <property type="entry name" value="sensory_box"/>
    <property type="match status" value="1"/>
</dbReference>
<evidence type="ECO:0000256" key="7">
    <source>
        <dbReference type="ARBA" id="ARBA00022692"/>
    </source>
</evidence>
<feature type="transmembrane region" description="Helical" evidence="14">
    <location>
        <begin position="322"/>
        <end position="346"/>
    </location>
</feature>
<evidence type="ECO:0000259" key="15">
    <source>
        <dbReference type="PROSITE" id="PS50109"/>
    </source>
</evidence>
<dbReference type="SMART" id="SM00388">
    <property type="entry name" value="HisKA"/>
    <property type="match status" value="1"/>
</dbReference>
<evidence type="ECO:0000256" key="1">
    <source>
        <dbReference type="ARBA" id="ARBA00000085"/>
    </source>
</evidence>
<keyword evidence="5 13" id="KW-0597">Phosphoprotein</keyword>
<dbReference type="EC" id="2.7.13.3" evidence="3"/>
<dbReference type="InterPro" id="IPR036097">
    <property type="entry name" value="HisK_dim/P_sf"/>
</dbReference>
<dbReference type="Proteomes" id="UP000001818">
    <property type="component" value="Chromosome"/>
</dbReference>
<dbReference type="InterPro" id="IPR035965">
    <property type="entry name" value="PAS-like_dom_sf"/>
</dbReference>
<dbReference type="SUPFAM" id="SSF52172">
    <property type="entry name" value="CheY-like"/>
    <property type="match status" value="1"/>
</dbReference>
<dbReference type="InterPro" id="IPR011006">
    <property type="entry name" value="CheY-like_superfamily"/>
</dbReference>
<dbReference type="CDD" id="cd00082">
    <property type="entry name" value="HisKA"/>
    <property type="match status" value="1"/>
</dbReference>
<dbReference type="InterPro" id="IPR003660">
    <property type="entry name" value="HAMP_dom"/>
</dbReference>
<evidence type="ECO:0000256" key="4">
    <source>
        <dbReference type="ARBA" id="ARBA00022475"/>
    </source>
</evidence>
<keyword evidence="10" id="KW-0067">ATP-binding</keyword>
<dbReference type="STRING" id="316057.RPD_1872"/>
<dbReference type="InterPro" id="IPR000014">
    <property type="entry name" value="PAS"/>
</dbReference>
<dbReference type="GO" id="GO:0005524">
    <property type="term" value="F:ATP binding"/>
    <property type="evidence" value="ECO:0007669"/>
    <property type="project" value="UniProtKB-KW"/>
</dbReference>
<dbReference type="Pfam" id="PF21623">
    <property type="entry name" value="HK_sensor_dom_bact"/>
    <property type="match status" value="1"/>
</dbReference>
<dbReference type="CDD" id="cd06225">
    <property type="entry name" value="HAMP"/>
    <property type="match status" value="1"/>
</dbReference>
<dbReference type="KEGG" id="rpd:RPD_1872"/>
<dbReference type="InterPro" id="IPR048760">
    <property type="entry name" value="VP0354-like_sensor_dom"/>
</dbReference>
<feature type="domain" description="HAMP" evidence="18">
    <location>
        <begin position="347"/>
        <end position="398"/>
    </location>
</feature>
<keyword evidence="8" id="KW-0547">Nucleotide-binding</keyword>
<dbReference type="SUPFAM" id="SSF55785">
    <property type="entry name" value="PYP-like sensor domain (PAS domain)"/>
    <property type="match status" value="1"/>
</dbReference>
<dbReference type="SUPFAM" id="SSF103190">
    <property type="entry name" value="Sensory domain-like"/>
    <property type="match status" value="2"/>
</dbReference>
<evidence type="ECO:0000313" key="20">
    <source>
        <dbReference type="Proteomes" id="UP000001818"/>
    </source>
</evidence>
<accession>Q139Y2</accession>
<evidence type="ECO:0000256" key="3">
    <source>
        <dbReference type="ARBA" id="ARBA00012438"/>
    </source>
</evidence>
<dbReference type="AlphaFoldDB" id="Q139Y2"/>
<keyword evidence="7 14" id="KW-0812">Transmembrane</keyword>
<dbReference type="PRINTS" id="PR00344">
    <property type="entry name" value="BCTRLSENSOR"/>
</dbReference>
<evidence type="ECO:0000259" key="18">
    <source>
        <dbReference type="PROSITE" id="PS50885"/>
    </source>
</evidence>
<dbReference type="BioCyc" id="RPAL316057:RPD_RS09400-MONOMER"/>
<dbReference type="Gene3D" id="3.30.450.20">
    <property type="entry name" value="PAS domain"/>
    <property type="match status" value="2"/>
</dbReference>
<dbReference type="SUPFAM" id="SSF47384">
    <property type="entry name" value="Homodimeric domain of signal transducing histidine kinase"/>
    <property type="match status" value="1"/>
</dbReference>
<keyword evidence="6" id="KW-0808">Transferase</keyword>
<evidence type="ECO:0000313" key="19">
    <source>
        <dbReference type="EMBL" id="ABE39107.1"/>
    </source>
</evidence>
<feature type="domain" description="PAC" evidence="17">
    <location>
        <begin position="481"/>
        <end position="534"/>
    </location>
</feature>
<feature type="domain" description="Response regulatory" evidence="16">
    <location>
        <begin position="788"/>
        <end position="903"/>
    </location>
</feature>
<sequence length="936" mass="101204" precursor="true">MRNGLNLSTRLTIAIVPLVVLTAASVGYLGYRNLATVAIGRTLAAIDTTATSRAIELASLVKNVRADVTAFRAAIGLGEMTTLSRNPSLQTTRGWTLAEWSAGVGQRLAGELEAKPDLLKYRLIGLADGGRELVRVERQRNGAVRVVPDEELQRASERDLFAQAINVAEGESIVSPVELDQDHGATTKPHVPVIRVSAPVFGPDGTQFGLIVAHIDLRAAFDRVTGLAQQGRVVYVINNNGDYLLHPDKTREFGFELGRPARIQDDFPALVEAIAKNRERTSIVEDRNGTPFGVALEHADGVALSIVETIPQRIILDAIMTAWLSSTLLGCAFAVLIAIGLALVMARTMTRPLSQMTAAVSSFADDRPIDLPLDTGGEIGVLARAFQKMALDSRDKTAAIRREKEIFERIMNAMAEAVLLIDRKGQVIYESPGAVKLRSPTPGRPVRPWAEAIDSFLEDGVTPLPPDRRPGQRALQGETVDQIELVLHVRDAGRNVEVIGNAQPIRNAAGRINGAVVVYKDVTELKEAERRLHQAQKLEAIGQLTGGVAHDFNNMLTVISGTAEILIEELTDRPNLSNIAKMIEQAAERGADLTRQLLAFARKQPLQPRNVDVNAIVLETEQLLRATIGEHIQVDVRLEQDVDAARIDPSQLSSALLNLAVNARDAMPISGKLLLETGGVVLDNDYAQQNPDVRPGRYVMIAVSDTGTGIPAEMRDKVFEPFFTTKSLGNGTGLGLSIVYGFVKQSGGHVKIYSEENQGTTIKLYLPRTDADIDGAPIAAPVVGGSETILLVEDDELVRKFAIAQLQGLGYRTIAVCDGPSALKEVERGAAFDLLFTDVIMPGGLNGPQLAEAVARIRPVRVLFTSGYTENAILHHGRLDPGALLLSKPYRRSDLARMVRAALDQEYYVPAEPSACAVAAKSPDQLWPNTDRVAGA</sequence>
<dbReference type="InterPro" id="IPR004358">
    <property type="entry name" value="Sig_transdc_His_kin-like_C"/>
</dbReference>
<keyword evidence="4" id="KW-1003">Cell membrane</keyword>
<evidence type="ECO:0000256" key="5">
    <source>
        <dbReference type="ARBA" id="ARBA00022553"/>
    </source>
</evidence>
<proteinExistence type="predicted"/>
<dbReference type="Gene3D" id="6.10.340.10">
    <property type="match status" value="1"/>
</dbReference>
<keyword evidence="14" id="KW-0472">Membrane</keyword>
<dbReference type="SMART" id="SM00387">
    <property type="entry name" value="HATPase_c"/>
    <property type="match status" value="1"/>
</dbReference>
<feature type="domain" description="Histidine kinase" evidence="15">
    <location>
        <begin position="547"/>
        <end position="770"/>
    </location>
</feature>
<keyword evidence="12" id="KW-0902">Two-component regulatory system</keyword>
<comment type="subcellular location">
    <subcellularLocation>
        <location evidence="2">Cell membrane</location>
        <topology evidence="2">Multi-pass membrane protein</topology>
    </subcellularLocation>
</comment>
<dbReference type="PANTHER" id="PTHR43065">
    <property type="entry name" value="SENSOR HISTIDINE KINASE"/>
    <property type="match status" value="1"/>
</dbReference>